<comment type="caution">
    <text evidence="7">The sequence shown here is derived from an EMBL/GenBank/DDBJ whole genome shotgun (WGS) entry which is preliminary data.</text>
</comment>
<keyword evidence="5 6" id="KW-0472">Membrane</keyword>
<dbReference type="EMBL" id="VSSQ01033717">
    <property type="protein sequence ID" value="MPM85399.1"/>
    <property type="molecule type" value="Genomic_DNA"/>
</dbReference>
<dbReference type="PANTHER" id="PTHR34857:SF2">
    <property type="entry name" value="SLL0384 PROTEIN"/>
    <property type="match status" value="1"/>
</dbReference>
<evidence type="ECO:0000313" key="7">
    <source>
        <dbReference type="EMBL" id="MPM85399.1"/>
    </source>
</evidence>
<dbReference type="GO" id="GO:0005886">
    <property type="term" value="C:plasma membrane"/>
    <property type="evidence" value="ECO:0007669"/>
    <property type="project" value="UniProtKB-ARBA"/>
</dbReference>
<dbReference type="InterPro" id="IPR003339">
    <property type="entry name" value="ABC/ECF_trnsptr_transmembrane"/>
</dbReference>
<evidence type="ECO:0000256" key="3">
    <source>
        <dbReference type="ARBA" id="ARBA00022692"/>
    </source>
</evidence>
<evidence type="ECO:0000256" key="1">
    <source>
        <dbReference type="ARBA" id="ARBA00004141"/>
    </source>
</evidence>
<feature type="transmembrane region" description="Helical" evidence="6">
    <location>
        <begin position="67"/>
        <end position="84"/>
    </location>
</feature>
<evidence type="ECO:0000256" key="6">
    <source>
        <dbReference type="SAM" id="Phobius"/>
    </source>
</evidence>
<evidence type="ECO:0000256" key="2">
    <source>
        <dbReference type="ARBA" id="ARBA00022475"/>
    </source>
</evidence>
<comment type="subcellular location">
    <subcellularLocation>
        <location evidence="1">Membrane</location>
        <topology evidence="1">Multi-pass membrane protein</topology>
    </subcellularLocation>
</comment>
<gene>
    <name evidence="7" type="primary">ecfT_47</name>
    <name evidence="7" type="ORF">SDC9_132480</name>
</gene>
<accession>A0A645D857</accession>
<dbReference type="InterPro" id="IPR051611">
    <property type="entry name" value="ECF_transporter_component"/>
</dbReference>
<feature type="transmembrane region" description="Helical" evidence="6">
    <location>
        <begin position="240"/>
        <end position="260"/>
    </location>
</feature>
<feature type="transmembrane region" description="Helical" evidence="6">
    <location>
        <begin position="116"/>
        <end position="136"/>
    </location>
</feature>
<name>A0A645D857_9ZZZZ</name>
<protein>
    <submittedName>
        <fullName evidence="7">Energy-coupling factor transporter transmembrane protein EcfT</fullName>
    </submittedName>
</protein>
<dbReference type="AlphaFoldDB" id="A0A645D857"/>
<dbReference type="PANTHER" id="PTHR34857">
    <property type="entry name" value="SLL0384 PROTEIN"/>
    <property type="match status" value="1"/>
</dbReference>
<evidence type="ECO:0000256" key="5">
    <source>
        <dbReference type="ARBA" id="ARBA00023136"/>
    </source>
</evidence>
<feature type="transmembrane region" description="Helical" evidence="6">
    <location>
        <begin position="148"/>
        <end position="167"/>
    </location>
</feature>
<keyword evidence="2" id="KW-1003">Cell membrane</keyword>
<organism evidence="7">
    <name type="scientific">bioreactor metagenome</name>
    <dbReference type="NCBI Taxonomy" id="1076179"/>
    <lineage>
        <taxon>unclassified sequences</taxon>
        <taxon>metagenomes</taxon>
        <taxon>ecological metagenomes</taxon>
    </lineage>
</organism>
<evidence type="ECO:0000256" key="4">
    <source>
        <dbReference type="ARBA" id="ARBA00022989"/>
    </source>
</evidence>
<dbReference type="Pfam" id="PF02361">
    <property type="entry name" value="CbiQ"/>
    <property type="match status" value="1"/>
</dbReference>
<keyword evidence="3 6" id="KW-0812">Transmembrane</keyword>
<sequence length="267" mass="30037">MNSYLQKETYLHALDVRTKLIIFLLVLFPLFMFNDPLYHAVLLGVLFLAIIPAGLPMKQIFKSIKPLIFVFLIIIVLTCFTANTEKFLHEENKSVLLRLSQNITATVGGTKTGLTFLFRMFTMVFATVVFTMTTPIDDLLELLNKMKASYELAIIVTTSISFIPTMIKKKDMIFQAQRARGANISNKGLIKQLQAYVPIMIPLIINSILMAENLSISMANRGFGANERWTSMNDIQMRTADYLIVVAGVLLTGAAIYMRFGLHLGLL</sequence>
<keyword evidence="4 6" id="KW-1133">Transmembrane helix</keyword>
<dbReference type="CDD" id="cd16914">
    <property type="entry name" value="EcfT"/>
    <property type="match status" value="1"/>
</dbReference>
<reference evidence="7" key="1">
    <citation type="submission" date="2019-08" db="EMBL/GenBank/DDBJ databases">
        <authorList>
            <person name="Kucharzyk K."/>
            <person name="Murdoch R.W."/>
            <person name="Higgins S."/>
            <person name="Loffler F."/>
        </authorList>
    </citation>
    <scope>NUCLEOTIDE SEQUENCE</scope>
</reference>
<proteinExistence type="predicted"/>
<feature type="transmembrane region" description="Helical" evidence="6">
    <location>
        <begin position="12"/>
        <end position="31"/>
    </location>
</feature>